<dbReference type="KEGG" id="llo:LLO_0597"/>
<dbReference type="AlphaFoldDB" id="D3HPW8"/>
<gene>
    <name evidence="1" type="ordered locus">LLO_0597</name>
</gene>
<dbReference type="STRING" id="661367.LLO_0597"/>
<proteinExistence type="predicted"/>
<dbReference type="HOGENOM" id="CLU_2935918_0_0_6"/>
<evidence type="ECO:0000313" key="2">
    <source>
        <dbReference type="Proteomes" id="UP000001060"/>
    </source>
</evidence>
<dbReference type="EMBL" id="FN650140">
    <property type="protein sequence ID" value="CBJ10932.1"/>
    <property type="molecule type" value="Genomic_DNA"/>
</dbReference>
<dbReference type="Proteomes" id="UP000001060">
    <property type="component" value="Chromosome"/>
</dbReference>
<reference evidence="1 2" key="1">
    <citation type="journal article" date="2010" name="PLoS Genet.">
        <title>Analysis of the Legionella longbeachae genome and transcriptome uncovers unique strategies to cause Legionnaires' disease.</title>
        <authorList>
            <person name="Cazalet C."/>
            <person name="Gomez-Valero L."/>
            <person name="Rusniok C."/>
            <person name="Lomma M."/>
            <person name="Dervins-Ravault D."/>
            <person name="Newton H."/>
            <person name="Sansom F."/>
            <person name="Jarraud S."/>
            <person name="Zidane N."/>
            <person name="Ma L."/>
            <person name="Bouchier C."/>
            <person name="Etienne J."/>
            <person name="Hartland E."/>
            <person name="Buchrieser C."/>
        </authorList>
    </citation>
    <scope>NUCLEOTIDE SEQUENCE [LARGE SCALE GENOMIC DNA]</scope>
    <source>
        <strain evidence="1 2">NSW150</strain>
    </source>
</reference>
<accession>D3HPW8</accession>
<sequence>MPICPVYHLNLSKRYLSSRDHKIAILASPTCVVLVDSPIENADVTQIHLCLFLLRDLTSK</sequence>
<protein>
    <submittedName>
        <fullName evidence="1">Uncharacterized protein</fullName>
    </submittedName>
</protein>
<name>D3HPW8_LEGLN</name>
<evidence type="ECO:0000313" key="1">
    <source>
        <dbReference type="EMBL" id="CBJ10932.1"/>
    </source>
</evidence>
<keyword evidence="2" id="KW-1185">Reference proteome</keyword>
<organism evidence="1 2">
    <name type="scientific">Legionella longbeachae serogroup 1 (strain NSW150)</name>
    <dbReference type="NCBI Taxonomy" id="661367"/>
    <lineage>
        <taxon>Bacteria</taxon>
        <taxon>Pseudomonadati</taxon>
        <taxon>Pseudomonadota</taxon>
        <taxon>Gammaproteobacteria</taxon>
        <taxon>Legionellales</taxon>
        <taxon>Legionellaceae</taxon>
        <taxon>Legionella</taxon>
    </lineage>
</organism>